<dbReference type="AlphaFoldDB" id="A0A147KBN3"/>
<dbReference type="InterPro" id="IPR041698">
    <property type="entry name" value="Methyltransf_25"/>
</dbReference>
<keyword evidence="3" id="KW-0489">Methyltransferase</keyword>
<reference evidence="3 4" key="1">
    <citation type="journal article" date="2016" name="Front. Microbiol.">
        <title>Microevolution Analysis of Bacillus coahuilensis Unveils Differences in Phosphorus Acquisition Strategies and Their Regulation.</title>
        <authorList>
            <person name="Gomez-Lunar Z."/>
            <person name="Hernandez-Gonzalez I."/>
            <person name="Rodriguez-Torres M.D."/>
            <person name="Souza V."/>
            <person name="Olmedo-Alvarez G."/>
        </authorList>
    </citation>
    <scope>NUCLEOTIDE SEQUENCE [LARGE SCALE GENOMIC DNA]</scope>
    <source>
        <strain evidence="4">p1.1.43</strain>
    </source>
</reference>
<protein>
    <submittedName>
        <fullName evidence="3">Methyltransferase</fullName>
    </submittedName>
</protein>
<organism evidence="3 4">
    <name type="scientific">Bacillus coahuilensis p1.1.43</name>
    <dbReference type="NCBI Taxonomy" id="1150625"/>
    <lineage>
        <taxon>Bacteria</taxon>
        <taxon>Bacillati</taxon>
        <taxon>Bacillota</taxon>
        <taxon>Bacilli</taxon>
        <taxon>Bacillales</taxon>
        <taxon>Bacillaceae</taxon>
        <taxon>Bacillus</taxon>
    </lineage>
</organism>
<comment type="caution">
    <text evidence="3">The sequence shown here is derived from an EMBL/GenBank/DDBJ whole genome shotgun (WGS) entry which is preliminary data.</text>
</comment>
<evidence type="ECO:0000313" key="3">
    <source>
        <dbReference type="EMBL" id="KUP08843.1"/>
    </source>
</evidence>
<dbReference type="PATRIC" id="fig|1150625.3.peg.447"/>
<gene>
    <name evidence="3" type="ORF">Q75_02105</name>
</gene>
<proteinExistence type="predicted"/>
<dbReference type="GO" id="GO:0008168">
    <property type="term" value="F:methyltransferase activity"/>
    <property type="evidence" value="ECO:0007669"/>
    <property type="project" value="UniProtKB-KW"/>
</dbReference>
<dbReference type="Pfam" id="PF13649">
    <property type="entry name" value="Methyltransf_25"/>
    <property type="match status" value="1"/>
</dbReference>
<dbReference type="EMBL" id="LDYG01000007">
    <property type="protein sequence ID" value="KUP08843.1"/>
    <property type="molecule type" value="Genomic_DNA"/>
</dbReference>
<evidence type="ECO:0000256" key="1">
    <source>
        <dbReference type="ARBA" id="ARBA00022679"/>
    </source>
</evidence>
<dbReference type="InterPro" id="IPR029063">
    <property type="entry name" value="SAM-dependent_MTases_sf"/>
</dbReference>
<sequence>MNEWIKDYEDVLEMLDSFFREPAPFWDRFYKDREKKIPFFVKEPDENLVGYFDNGLFAKGKVLELGCGPGRNALYFSHQGCQVDAVDLSGESLEWANERADEAGADIHFIKQNIFHLSIEEGTYDIVYDSGCFHHIAPHRRNSYIHLVEKALKPGGYFALTCFKEGGELGGATLTDWDVYRQGSLKGGLGYTEDKLRTLFHPFHEVEIREMNECKESGAFGVRGLLTAVFRKW</sequence>
<evidence type="ECO:0000259" key="2">
    <source>
        <dbReference type="Pfam" id="PF13649"/>
    </source>
</evidence>
<dbReference type="RefSeq" id="WP_059350195.1">
    <property type="nucleotide sequence ID" value="NZ_LDYG01000007.1"/>
</dbReference>
<accession>A0A147KBN3</accession>
<feature type="domain" description="Methyltransferase" evidence="2">
    <location>
        <begin position="62"/>
        <end position="156"/>
    </location>
</feature>
<keyword evidence="1 3" id="KW-0808">Transferase</keyword>
<dbReference type="OrthoDB" id="9804312at2"/>
<keyword evidence="4" id="KW-1185">Reference proteome</keyword>
<dbReference type="Gene3D" id="3.40.50.150">
    <property type="entry name" value="Vaccinia Virus protein VP39"/>
    <property type="match status" value="1"/>
</dbReference>
<dbReference type="CDD" id="cd02440">
    <property type="entry name" value="AdoMet_MTases"/>
    <property type="match status" value="1"/>
</dbReference>
<dbReference type="GO" id="GO:0032259">
    <property type="term" value="P:methylation"/>
    <property type="evidence" value="ECO:0007669"/>
    <property type="project" value="UniProtKB-KW"/>
</dbReference>
<name>A0A147KBN3_9BACI</name>
<evidence type="ECO:0000313" key="4">
    <source>
        <dbReference type="Proteomes" id="UP000074108"/>
    </source>
</evidence>
<dbReference type="PANTHER" id="PTHR43861:SF3">
    <property type="entry name" value="PUTATIVE (AFU_ORTHOLOGUE AFUA_2G14390)-RELATED"/>
    <property type="match status" value="1"/>
</dbReference>
<dbReference type="PANTHER" id="PTHR43861">
    <property type="entry name" value="TRANS-ACONITATE 2-METHYLTRANSFERASE-RELATED"/>
    <property type="match status" value="1"/>
</dbReference>
<dbReference type="Proteomes" id="UP000074108">
    <property type="component" value="Unassembled WGS sequence"/>
</dbReference>
<dbReference type="STRING" id="1150625.Q75_02105"/>
<dbReference type="SUPFAM" id="SSF53335">
    <property type="entry name" value="S-adenosyl-L-methionine-dependent methyltransferases"/>
    <property type="match status" value="1"/>
</dbReference>